<evidence type="ECO:0000256" key="6">
    <source>
        <dbReference type="ARBA" id="ARBA00023004"/>
    </source>
</evidence>
<dbReference type="GO" id="GO:0020037">
    <property type="term" value="F:heme binding"/>
    <property type="evidence" value="ECO:0007669"/>
    <property type="project" value="InterPro"/>
</dbReference>
<keyword evidence="2 7" id="KW-0349">Heme</keyword>
<dbReference type="InterPro" id="IPR004852">
    <property type="entry name" value="Di-haem_cyt_c_peroxidsae"/>
</dbReference>
<protein>
    <submittedName>
        <fullName evidence="9">Cytochrome-c peroxidase</fullName>
    </submittedName>
</protein>
<keyword evidence="6 7" id="KW-0408">Iron</keyword>
<comment type="caution">
    <text evidence="9">The sequence shown here is derived from an EMBL/GenBank/DDBJ whole genome shotgun (WGS) entry which is preliminary data.</text>
</comment>
<dbReference type="OrthoDB" id="9805202at2"/>
<name>A0A4R1B8F3_9BACT</name>
<dbReference type="AlphaFoldDB" id="A0A4R1B8F3"/>
<keyword evidence="10" id="KW-1185">Reference proteome</keyword>
<dbReference type="Pfam" id="PF03150">
    <property type="entry name" value="CCP_MauG"/>
    <property type="match status" value="1"/>
</dbReference>
<dbReference type="RefSeq" id="WP_131449944.1">
    <property type="nucleotide sequence ID" value="NZ_SJZI01000046.1"/>
</dbReference>
<keyword evidence="5" id="KW-0560">Oxidoreductase</keyword>
<keyword evidence="4" id="KW-0732">Signal</keyword>
<evidence type="ECO:0000256" key="2">
    <source>
        <dbReference type="ARBA" id="ARBA00022617"/>
    </source>
</evidence>
<gene>
    <name evidence="9" type="ORF">EPD60_12915</name>
</gene>
<dbReference type="Gene3D" id="1.10.760.10">
    <property type="entry name" value="Cytochrome c-like domain"/>
    <property type="match status" value="2"/>
</dbReference>
<keyword evidence="3 7" id="KW-0479">Metal-binding</keyword>
<dbReference type="GO" id="GO:0004130">
    <property type="term" value="F:cytochrome-c peroxidase activity"/>
    <property type="evidence" value="ECO:0007669"/>
    <property type="project" value="TreeGrafter"/>
</dbReference>
<evidence type="ECO:0000256" key="4">
    <source>
        <dbReference type="ARBA" id="ARBA00022729"/>
    </source>
</evidence>
<dbReference type="PROSITE" id="PS51007">
    <property type="entry name" value="CYTC"/>
    <property type="match status" value="1"/>
</dbReference>
<evidence type="ECO:0000259" key="8">
    <source>
        <dbReference type="PROSITE" id="PS51007"/>
    </source>
</evidence>
<dbReference type="SUPFAM" id="SSF46626">
    <property type="entry name" value="Cytochrome c"/>
    <property type="match status" value="2"/>
</dbReference>
<evidence type="ECO:0000256" key="1">
    <source>
        <dbReference type="ARBA" id="ARBA00004196"/>
    </source>
</evidence>
<evidence type="ECO:0000256" key="3">
    <source>
        <dbReference type="ARBA" id="ARBA00022723"/>
    </source>
</evidence>
<dbReference type="InterPro" id="IPR036909">
    <property type="entry name" value="Cyt_c-like_dom_sf"/>
</dbReference>
<dbReference type="InterPro" id="IPR009056">
    <property type="entry name" value="Cyt_c-like_dom"/>
</dbReference>
<dbReference type="GO" id="GO:0030313">
    <property type="term" value="C:cell envelope"/>
    <property type="evidence" value="ECO:0007669"/>
    <property type="project" value="UniProtKB-SubCell"/>
</dbReference>
<dbReference type="Proteomes" id="UP000295334">
    <property type="component" value="Unassembled WGS sequence"/>
</dbReference>
<dbReference type="PANTHER" id="PTHR30600">
    <property type="entry name" value="CYTOCHROME C PEROXIDASE-RELATED"/>
    <property type="match status" value="1"/>
</dbReference>
<keyword evidence="9" id="KW-0575">Peroxidase</keyword>
<evidence type="ECO:0000256" key="5">
    <source>
        <dbReference type="ARBA" id="ARBA00023002"/>
    </source>
</evidence>
<evidence type="ECO:0000256" key="7">
    <source>
        <dbReference type="PROSITE-ProRule" id="PRU00433"/>
    </source>
</evidence>
<feature type="domain" description="Cytochrome c" evidence="8">
    <location>
        <begin position="245"/>
        <end position="385"/>
    </location>
</feature>
<comment type="subcellular location">
    <subcellularLocation>
        <location evidence="1">Cell envelope</location>
    </subcellularLocation>
</comment>
<accession>A0A4R1B8F3</accession>
<dbReference type="PANTHER" id="PTHR30600:SF10">
    <property type="entry name" value="BLL6722 PROTEIN"/>
    <property type="match status" value="1"/>
</dbReference>
<dbReference type="InterPro" id="IPR051395">
    <property type="entry name" value="Cytochrome_c_Peroxidase/MauG"/>
</dbReference>
<evidence type="ECO:0000313" key="9">
    <source>
        <dbReference type="EMBL" id="TCJ13288.1"/>
    </source>
</evidence>
<sequence>MRKTTTVLLLLGTTVGAILSCSRKDTDPSAPTATISYPAVEAAFGNSINLNALANYAAQGKPAYITKDNGVNNPISNAKATLGRVLFYDKDLSIDNTVACASCHKQQFAFSDTAFVSAGVAGGSTGRHSMRLVNARFANEVRFFWNKRAATLEQQTTAPIQDHAEMGFSGQSGRPNLEALLVKLQGIGYYKELFQFTYGDQHISESRLQECLAQFVRSIQSFDSRYDAGRATAPNDGAPFANFTAQENQGKALFLQPPRFGAGGQRTGGGLGCAGCHAAPEFDIDPQSRNNGIIATIGSSALDLNNTRAPSLRNLMRADGTLNGPMMHTANFRSIQQVLGHYGNISAAPGNTNLDPRLRPGGNPQQLNLTGAEIAAVTAFLQTLSGTNVYTDAKWSNPFR</sequence>
<reference evidence="9 10" key="1">
    <citation type="submission" date="2019-03" db="EMBL/GenBank/DDBJ databases">
        <authorList>
            <person name="Kim M.K.M."/>
        </authorList>
    </citation>
    <scope>NUCLEOTIDE SEQUENCE [LARGE SCALE GENOMIC DNA]</scope>
    <source>
        <strain evidence="9 10">17J68-12</strain>
    </source>
</reference>
<evidence type="ECO:0000313" key="10">
    <source>
        <dbReference type="Proteomes" id="UP000295334"/>
    </source>
</evidence>
<organism evidence="9 10">
    <name type="scientific">Flaviaesturariibacter flavus</name>
    <dbReference type="NCBI Taxonomy" id="2502780"/>
    <lineage>
        <taxon>Bacteria</taxon>
        <taxon>Pseudomonadati</taxon>
        <taxon>Bacteroidota</taxon>
        <taxon>Chitinophagia</taxon>
        <taxon>Chitinophagales</taxon>
        <taxon>Chitinophagaceae</taxon>
        <taxon>Flaviaestuariibacter</taxon>
    </lineage>
</organism>
<dbReference type="PROSITE" id="PS51257">
    <property type="entry name" value="PROKAR_LIPOPROTEIN"/>
    <property type="match status" value="1"/>
</dbReference>
<dbReference type="GO" id="GO:0009055">
    <property type="term" value="F:electron transfer activity"/>
    <property type="evidence" value="ECO:0007669"/>
    <property type="project" value="InterPro"/>
</dbReference>
<proteinExistence type="predicted"/>
<dbReference type="EMBL" id="SJZI01000046">
    <property type="protein sequence ID" value="TCJ13288.1"/>
    <property type="molecule type" value="Genomic_DNA"/>
</dbReference>
<dbReference type="GO" id="GO:0046872">
    <property type="term" value="F:metal ion binding"/>
    <property type="evidence" value="ECO:0007669"/>
    <property type="project" value="UniProtKB-KW"/>
</dbReference>